<accession>A0ABV8IBI0</accession>
<evidence type="ECO:0000256" key="1">
    <source>
        <dbReference type="SAM" id="Coils"/>
    </source>
</evidence>
<dbReference type="PANTHER" id="PTHR40763">
    <property type="entry name" value="MEMBRANE PROTEIN-RELATED"/>
    <property type="match status" value="1"/>
</dbReference>
<dbReference type="Proteomes" id="UP001595850">
    <property type="component" value="Unassembled WGS sequence"/>
</dbReference>
<dbReference type="InterPro" id="IPR012551">
    <property type="entry name" value="DUF1707_SHOCT-like"/>
</dbReference>
<dbReference type="EMBL" id="JBHSBM010000027">
    <property type="protein sequence ID" value="MFC4061442.1"/>
    <property type="molecule type" value="Genomic_DNA"/>
</dbReference>
<organism evidence="3 4">
    <name type="scientific">Planomonospora corallina</name>
    <dbReference type="NCBI Taxonomy" id="1806052"/>
    <lineage>
        <taxon>Bacteria</taxon>
        <taxon>Bacillati</taxon>
        <taxon>Actinomycetota</taxon>
        <taxon>Actinomycetes</taxon>
        <taxon>Streptosporangiales</taxon>
        <taxon>Streptosporangiaceae</taxon>
        <taxon>Planomonospora</taxon>
    </lineage>
</organism>
<name>A0ABV8IBI0_9ACTN</name>
<reference evidence="4" key="1">
    <citation type="journal article" date="2019" name="Int. J. Syst. Evol. Microbiol.">
        <title>The Global Catalogue of Microorganisms (GCM) 10K type strain sequencing project: providing services to taxonomists for standard genome sequencing and annotation.</title>
        <authorList>
            <consortium name="The Broad Institute Genomics Platform"/>
            <consortium name="The Broad Institute Genome Sequencing Center for Infectious Disease"/>
            <person name="Wu L."/>
            <person name="Ma J."/>
        </authorList>
    </citation>
    <scope>NUCLEOTIDE SEQUENCE [LARGE SCALE GENOMIC DNA]</scope>
    <source>
        <strain evidence="4">TBRC 4489</strain>
    </source>
</reference>
<proteinExistence type="predicted"/>
<evidence type="ECO:0000259" key="2">
    <source>
        <dbReference type="Pfam" id="PF08044"/>
    </source>
</evidence>
<keyword evidence="1" id="KW-0175">Coiled coil</keyword>
<comment type="caution">
    <text evidence="3">The sequence shown here is derived from an EMBL/GenBank/DDBJ whole genome shotgun (WGS) entry which is preliminary data.</text>
</comment>
<sequence length="217" mass="23385">MSELRRGGGKALLIMSDDPALPIRASDAERDRVITYLGEQAAQGRLTLAELEERMERAATARTLAELQPLISDLPAVPGGTSRRKVIRWLPAVLSGFSRTGRWRAAPRVRAVAVMGGGEIDLRGAELDGGSLTLSATAIMGGFDIYVPDSIDVDVSGFSLMGGHEERGSRRTPRQGAPLVRIRVFTLMGGVDVWRVPAELDAASLKALKRAAKELER</sequence>
<gene>
    <name evidence="3" type="ORF">ACFOWE_24335</name>
</gene>
<dbReference type="PANTHER" id="PTHR40763:SF4">
    <property type="entry name" value="DUF1707 DOMAIN-CONTAINING PROTEIN"/>
    <property type="match status" value="1"/>
</dbReference>
<evidence type="ECO:0000313" key="3">
    <source>
        <dbReference type="EMBL" id="MFC4061442.1"/>
    </source>
</evidence>
<evidence type="ECO:0000313" key="4">
    <source>
        <dbReference type="Proteomes" id="UP001595850"/>
    </source>
</evidence>
<keyword evidence="4" id="KW-1185">Reference proteome</keyword>
<feature type="coiled-coil region" evidence="1">
    <location>
        <begin position="41"/>
        <end position="68"/>
    </location>
</feature>
<dbReference type="RefSeq" id="WP_377291620.1">
    <property type="nucleotide sequence ID" value="NZ_JBHSBM010000027.1"/>
</dbReference>
<dbReference type="Pfam" id="PF08044">
    <property type="entry name" value="DUF1707"/>
    <property type="match status" value="1"/>
</dbReference>
<protein>
    <submittedName>
        <fullName evidence="3">DUF1707 domain-containing protein</fullName>
    </submittedName>
</protein>
<feature type="domain" description="DUF1707" evidence="2">
    <location>
        <begin position="23"/>
        <end position="75"/>
    </location>
</feature>